<dbReference type="SMART" id="SM00408">
    <property type="entry name" value="IGc2"/>
    <property type="match status" value="2"/>
</dbReference>
<dbReference type="GO" id="GO:0005886">
    <property type="term" value="C:plasma membrane"/>
    <property type="evidence" value="ECO:0007669"/>
    <property type="project" value="TreeGrafter"/>
</dbReference>
<evidence type="ECO:0000313" key="5">
    <source>
        <dbReference type="Proteomes" id="UP000271974"/>
    </source>
</evidence>
<dbReference type="OrthoDB" id="6272054at2759"/>
<dbReference type="Gene3D" id="2.60.40.10">
    <property type="entry name" value="Immunoglobulins"/>
    <property type="match status" value="2"/>
</dbReference>
<dbReference type="SMART" id="SM00409">
    <property type="entry name" value="IG"/>
    <property type="match status" value="2"/>
</dbReference>
<dbReference type="PROSITE" id="PS50835">
    <property type="entry name" value="IG_LIKE"/>
    <property type="match status" value="2"/>
</dbReference>
<feature type="domain" description="Ig-like" evidence="3">
    <location>
        <begin position="5"/>
        <end position="116"/>
    </location>
</feature>
<name>A0A433TEW6_ELYCH</name>
<evidence type="ECO:0000256" key="1">
    <source>
        <dbReference type="ARBA" id="ARBA00022729"/>
    </source>
</evidence>
<dbReference type="GO" id="GO:0007156">
    <property type="term" value="P:homophilic cell adhesion via plasma membrane adhesion molecules"/>
    <property type="evidence" value="ECO:0007669"/>
    <property type="project" value="TreeGrafter"/>
</dbReference>
<dbReference type="PANTHER" id="PTHR45080:SF8">
    <property type="entry name" value="IG-LIKE DOMAIN-CONTAINING PROTEIN"/>
    <property type="match status" value="1"/>
</dbReference>
<dbReference type="STRING" id="188477.A0A433TEW6"/>
<gene>
    <name evidence="4" type="ORF">EGW08_012107</name>
</gene>
<keyword evidence="1" id="KW-0732">Signal</keyword>
<dbReference type="InterPro" id="IPR003598">
    <property type="entry name" value="Ig_sub2"/>
</dbReference>
<protein>
    <recommendedName>
        <fullName evidence="3">Ig-like domain-containing protein</fullName>
    </recommendedName>
</protein>
<dbReference type="InterPro" id="IPR013783">
    <property type="entry name" value="Ig-like_fold"/>
</dbReference>
<organism evidence="4 5">
    <name type="scientific">Elysia chlorotica</name>
    <name type="common">Eastern emerald elysia</name>
    <name type="synonym">Sea slug</name>
    <dbReference type="NCBI Taxonomy" id="188477"/>
    <lineage>
        <taxon>Eukaryota</taxon>
        <taxon>Metazoa</taxon>
        <taxon>Spiralia</taxon>
        <taxon>Lophotrochozoa</taxon>
        <taxon>Mollusca</taxon>
        <taxon>Gastropoda</taxon>
        <taxon>Heterobranchia</taxon>
        <taxon>Euthyneura</taxon>
        <taxon>Panpulmonata</taxon>
        <taxon>Sacoglossa</taxon>
        <taxon>Placobranchoidea</taxon>
        <taxon>Plakobranchidae</taxon>
        <taxon>Elysia</taxon>
    </lineage>
</organism>
<dbReference type="InterPro" id="IPR050958">
    <property type="entry name" value="Cell_Adh-Cytoskel_Orgn"/>
</dbReference>
<feature type="non-terminal residue" evidence="4">
    <location>
        <position position="228"/>
    </location>
</feature>
<keyword evidence="5" id="KW-1185">Reference proteome</keyword>
<dbReference type="PANTHER" id="PTHR45080">
    <property type="entry name" value="CONTACTIN 5"/>
    <property type="match status" value="1"/>
</dbReference>
<keyword evidence="2" id="KW-1015">Disulfide bond</keyword>
<comment type="caution">
    <text evidence="4">The sequence shown here is derived from an EMBL/GenBank/DDBJ whole genome shotgun (WGS) entry which is preliminary data.</text>
</comment>
<dbReference type="InterPro" id="IPR036179">
    <property type="entry name" value="Ig-like_dom_sf"/>
</dbReference>
<evidence type="ECO:0000256" key="2">
    <source>
        <dbReference type="ARBA" id="ARBA00023157"/>
    </source>
</evidence>
<accession>A0A433TEW6</accession>
<dbReference type="InterPro" id="IPR003599">
    <property type="entry name" value="Ig_sub"/>
</dbReference>
<dbReference type="CDD" id="cd00096">
    <property type="entry name" value="Ig"/>
    <property type="match status" value="2"/>
</dbReference>
<dbReference type="SUPFAM" id="SSF48726">
    <property type="entry name" value="Immunoglobulin"/>
    <property type="match status" value="2"/>
</dbReference>
<dbReference type="InterPro" id="IPR007110">
    <property type="entry name" value="Ig-like_dom"/>
</dbReference>
<sequence>MILDPPTPEVTVFLSDPRPLTLTCEAQGYPQPRVTWYRKGDNKPLNSLTDLFTVAVTTNPVDDYSVKVQSSLQFKGPERDPSSEAGSTERTQLLIDDMGNYSCQAESEKHSEVPVAFSNVLVNFPPTLTPSPARLAVSPSDRAVFRCSAQAHPDPDFQWFFRGRQLSSGAQTVVASEQVQGVVGGFESRLVLTQVTDASYGQYSCLVVNALGNTTKIIQLSKKSPPEQ</sequence>
<dbReference type="Proteomes" id="UP000271974">
    <property type="component" value="Unassembled WGS sequence"/>
</dbReference>
<dbReference type="EMBL" id="RQTK01000410">
    <property type="protein sequence ID" value="RUS80108.1"/>
    <property type="molecule type" value="Genomic_DNA"/>
</dbReference>
<evidence type="ECO:0000313" key="4">
    <source>
        <dbReference type="EMBL" id="RUS80108.1"/>
    </source>
</evidence>
<evidence type="ECO:0000259" key="3">
    <source>
        <dbReference type="PROSITE" id="PS50835"/>
    </source>
</evidence>
<dbReference type="Pfam" id="PF13927">
    <property type="entry name" value="Ig_3"/>
    <property type="match status" value="2"/>
</dbReference>
<dbReference type="AlphaFoldDB" id="A0A433TEW6"/>
<feature type="domain" description="Ig-like" evidence="3">
    <location>
        <begin position="126"/>
        <end position="221"/>
    </location>
</feature>
<reference evidence="4 5" key="1">
    <citation type="submission" date="2019-01" db="EMBL/GenBank/DDBJ databases">
        <title>A draft genome assembly of the solar-powered sea slug Elysia chlorotica.</title>
        <authorList>
            <person name="Cai H."/>
            <person name="Li Q."/>
            <person name="Fang X."/>
            <person name="Li J."/>
            <person name="Curtis N.E."/>
            <person name="Altenburger A."/>
            <person name="Shibata T."/>
            <person name="Feng M."/>
            <person name="Maeda T."/>
            <person name="Schwartz J.A."/>
            <person name="Shigenobu S."/>
            <person name="Lundholm N."/>
            <person name="Nishiyama T."/>
            <person name="Yang H."/>
            <person name="Hasebe M."/>
            <person name="Li S."/>
            <person name="Pierce S.K."/>
            <person name="Wang J."/>
        </authorList>
    </citation>
    <scope>NUCLEOTIDE SEQUENCE [LARGE SCALE GENOMIC DNA]</scope>
    <source>
        <strain evidence="4">EC2010</strain>
        <tissue evidence="4">Whole organism of an adult</tissue>
    </source>
</reference>
<proteinExistence type="predicted"/>